<dbReference type="PANTHER" id="PTHR34477:SF5">
    <property type="entry name" value="BSL5627 PROTEIN"/>
    <property type="match status" value="1"/>
</dbReference>
<dbReference type="PROSITE" id="PS50164">
    <property type="entry name" value="GIY_YIG"/>
    <property type="match status" value="1"/>
</dbReference>
<dbReference type="AlphaFoldDB" id="A0A348G3R3"/>
<dbReference type="EMBL" id="AP018907">
    <property type="protein sequence ID" value="BBF94196.1"/>
    <property type="molecule type" value="Genomic_DNA"/>
</dbReference>
<dbReference type="Proteomes" id="UP000266934">
    <property type="component" value="Chromosome"/>
</dbReference>
<dbReference type="Gene3D" id="3.40.1440.10">
    <property type="entry name" value="GIY-YIG endonuclease"/>
    <property type="match status" value="1"/>
</dbReference>
<reference evidence="3 4" key="1">
    <citation type="submission" date="2018-08" db="EMBL/GenBank/DDBJ databases">
        <title>Complete genome sequencing of Blastochloris tepida GI.</title>
        <authorList>
            <person name="Tsukatani Y."/>
            <person name="Mori H."/>
        </authorList>
    </citation>
    <scope>NUCLEOTIDE SEQUENCE [LARGE SCALE GENOMIC DNA]</scope>
    <source>
        <strain evidence="3 4">GI</strain>
    </source>
</reference>
<proteinExistence type="inferred from homology"/>
<evidence type="ECO:0000256" key="1">
    <source>
        <dbReference type="ARBA" id="ARBA00007435"/>
    </source>
</evidence>
<evidence type="ECO:0000259" key="2">
    <source>
        <dbReference type="PROSITE" id="PS50164"/>
    </source>
</evidence>
<dbReference type="SUPFAM" id="SSF82771">
    <property type="entry name" value="GIY-YIG endonuclease"/>
    <property type="match status" value="1"/>
</dbReference>
<dbReference type="InterPro" id="IPR035901">
    <property type="entry name" value="GIY-YIG_endonuc_sf"/>
</dbReference>
<dbReference type="KEGG" id="blag:BLTE_28810"/>
<dbReference type="RefSeq" id="WP_342211495.1">
    <property type="nucleotide sequence ID" value="NZ_AP018907.1"/>
</dbReference>
<dbReference type="Pfam" id="PF01541">
    <property type="entry name" value="GIY-YIG"/>
    <property type="match status" value="1"/>
</dbReference>
<dbReference type="InterPro" id="IPR050190">
    <property type="entry name" value="UPF0213_domain"/>
</dbReference>
<protein>
    <submittedName>
        <fullName evidence="3">Nuclease</fullName>
    </submittedName>
</protein>
<sequence>MNASGTAMFFVYMLASKPNGTLYIGVTRNLIRRVHEHRIKAVPGFTAKYDVTRLVHVETFNDPETAITREKQLKGWNRAWKIRLIERENPEWRDLFDELAG</sequence>
<organism evidence="3 4">
    <name type="scientific">Blastochloris tepida</name>
    <dbReference type="NCBI Taxonomy" id="2233851"/>
    <lineage>
        <taxon>Bacteria</taxon>
        <taxon>Pseudomonadati</taxon>
        <taxon>Pseudomonadota</taxon>
        <taxon>Alphaproteobacteria</taxon>
        <taxon>Hyphomicrobiales</taxon>
        <taxon>Blastochloridaceae</taxon>
        <taxon>Blastochloris</taxon>
    </lineage>
</organism>
<dbReference type="PANTHER" id="PTHR34477">
    <property type="entry name" value="UPF0213 PROTEIN YHBQ"/>
    <property type="match status" value="1"/>
</dbReference>
<keyword evidence="4" id="KW-1185">Reference proteome</keyword>
<comment type="similarity">
    <text evidence="1">Belongs to the UPF0213 family.</text>
</comment>
<dbReference type="CDD" id="cd10448">
    <property type="entry name" value="GIY-YIG_unchar_3"/>
    <property type="match status" value="1"/>
</dbReference>
<evidence type="ECO:0000313" key="3">
    <source>
        <dbReference type="EMBL" id="BBF94196.1"/>
    </source>
</evidence>
<gene>
    <name evidence="3" type="ORF">BLTE_28810</name>
</gene>
<dbReference type="InterPro" id="IPR000305">
    <property type="entry name" value="GIY-YIG_endonuc"/>
</dbReference>
<name>A0A348G3R3_9HYPH</name>
<feature type="domain" description="GIY-YIG" evidence="2">
    <location>
        <begin position="7"/>
        <end position="83"/>
    </location>
</feature>
<accession>A0A348G3R3</accession>
<evidence type="ECO:0000313" key="4">
    <source>
        <dbReference type="Proteomes" id="UP000266934"/>
    </source>
</evidence>
<dbReference type="SMART" id="SM00465">
    <property type="entry name" value="GIYc"/>
    <property type="match status" value="1"/>
</dbReference>